<sequence>MKLHNRDATSALFPSYTVKGRSILGFPQIRGKFTFSSASGEIFGKLESILVHVMSKLQADYEKGVADEPFSCFGYLSLIYST</sequence>
<proteinExistence type="predicted"/>
<protein>
    <submittedName>
        <fullName evidence="1">Uncharacterized protein</fullName>
    </submittedName>
</protein>
<gene>
    <name evidence="1" type="ORF">Q0590_35955</name>
</gene>
<organism evidence="1 2">
    <name type="scientific">Rhodocytophaga aerolata</name>
    <dbReference type="NCBI Taxonomy" id="455078"/>
    <lineage>
        <taxon>Bacteria</taxon>
        <taxon>Pseudomonadati</taxon>
        <taxon>Bacteroidota</taxon>
        <taxon>Cytophagia</taxon>
        <taxon>Cytophagales</taxon>
        <taxon>Rhodocytophagaceae</taxon>
        <taxon>Rhodocytophaga</taxon>
    </lineage>
</organism>
<reference evidence="1" key="1">
    <citation type="submission" date="2023-07" db="EMBL/GenBank/DDBJ databases">
        <title>The genome sequence of Rhodocytophaga aerolata KACC 12507.</title>
        <authorList>
            <person name="Zhang X."/>
        </authorList>
    </citation>
    <scope>NUCLEOTIDE SEQUENCE</scope>
    <source>
        <strain evidence="1">KACC 12507</strain>
    </source>
</reference>
<dbReference type="RefSeq" id="WP_302042521.1">
    <property type="nucleotide sequence ID" value="NZ_JAUKPO010000084.1"/>
</dbReference>
<dbReference type="EMBL" id="JAUKPO010000084">
    <property type="protein sequence ID" value="MDO1451724.1"/>
    <property type="molecule type" value="Genomic_DNA"/>
</dbReference>
<evidence type="ECO:0000313" key="1">
    <source>
        <dbReference type="EMBL" id="MDO1451724.1"/>
    </source>
</evidence>
<dbReference type="Proteomes" id="UP001168528">
    <property type="component" value="Unassembled WGS sequence"/>
</dbReference>
<keyword evidence="2" id="KW-1185">Reference proteome</keyword>
<comment type="caution">
    <text evidence="1">The sequence shown here is derived from an EMBL/GenBank/DDBJ whole genome shotgun (WGS) entry which is preliminary data.</text>
</comment>
<accession>A0ABT8RI04</accession>
<name>A0ABT8RI04_9BACT</name>
<evidence type="ECO:0000313" key="2">
    <source>
        <dbReference type="Proteomes" id="UP001168528"/>
    </source>
</evidence>